<feature type="compositionally biased region" description="Basic and acidic residues" evidence="1">
    <location>
        <begin position="134"/>
        <end position="156"/>
    </location>
</feature>
<comment type="caution">
    <text evidence="2">The sequence shown here is derived from an EMBL/GenBank/DDBJ whole genome shotgun (WGS) entry which is preliminary data.</text>
</comment>
<accession>A0AA37LGJ1</accession>
<dbReference type="RefSeq" id="XP_049127900.1">
    <property type="nucleotide sequence ID" value="XM_049271943.1"/>
</dbReference>
<evidence type="ECO:0000313" key="2">
    <source>
        <dbReference type="EMBL" id="GKT45550.1"/>
    </source>
</evidence>
<protein>
    <submittedName>
        <fullName evidence="2">Uncharacterized protein</fullName>
    </submittedName>
</protein>
<dbReference type="GeneID" id="73326533"/>
<feature type="compositionally biased region" description="Acidic residues" evidence="1">
    <location>
        <begin position="99"/>
        <end position="111"/>
    </location>
</feature>
<reference evidence="2 3" key="1">
    <citation type="submission" date="2022-03" db="EMBL/GenBank/DDBJ databases">
        <title>Genome data of Colletotrichum spp.</title>
        <authorList>
            <person name="Utami Y.D."/>
            <person name="Hiruma K."/>
        </authorList>
    </citation>
    <scope>NUCLEOTIDE SEQUENCE [LARGE SCALE GENOMIC DNA]</scope>
    <source>
        <strain evidence="2 3">MAFF 239500</strain>
    </source>
</reference>
<feature type="compositionally biased region" description="Basic and acidic residues" evidence="1">
    <location>
        <begin position="88"/>
        <end position="97"/>
    </location>
</feature>
<dbReference type="Proteomes" id="UP001055115">
    <property type="component" value="Unassembled WGS sequence"/>
</dbReference>
<evidence type="ECO:0000313" key="3">
    <source>
        <dbReference type="Proteomes" id="UP001055115"/>
    </source>
</evidence>
<sequence>MPINRELRLEVKKKVAELKQWVEETEVGKAWMRHKRKLDQQWWEENFPRMPGIYDHLDAMELSGEEDTESSNHAESADKGGLRAVKQKLVDMERSSNEDSSEDAETAEYDGDQSSSDAQLSDSEQDSDDEEHDAEALLDHADILTDQKDHAAIYDETREEEDDIGIDKVGIICDKEEGS</sequence>
<feature type="region of interest" description="Disordered" evidence="1">
    <location>
        <begin position="58"/>
        <end position="179"/>
    </location>
</feature>
<keyword evidence="3" id="KW-1185">Reference proteome</keyword>
<feature type="compositionally biased region" description="Basic and acidic residues" evidence="1">
    <location>
        <begin position="70"/>
        <end position="81"/>
    </location>
</feature>
<proteinExistence type="predicted"/>
<evidence type="ECO:0000256" key="1">
    <source>
        <dbReference type="SAM" id="MobiDB-lite"/>
    </source>
</evidence>
<feature type="compositionally biased region" description="Low complexity" evidence="1">
    <location>
        <begin position="112"/>
        <end position="122"/>
    </location>
</feature>
<name>A0AA37LGJ1_9PEZI</name>
<organism evidence="2 3">
    <name type="scientific">Colletotrichum spaethianum</name>
    <dbReference type="NCBI Taxonomy" id="700344"/>
    <lineage>
        <taxon>Eukaryota</taxon>
        <taxon>Fungi</taxon>
        <taxon>Dikarya</taxon>
        <taxon>Ascomycota</taxon>
        <taxon>Pezizomycotina</taxon>
        <taxon>Sordariomycetes</taxon>
        <taxon>Hypocreomycetidae</taxon>
        <taxon>Glomerellales</taxon>
        <taxon>Glomerellaceae</taxon>
        <taxon>Colletotrichum</taxon>
        <taxon>Colletotrichum spaethianum species complex</taxon>
    </lineage>
</organism>
<feature type="compositionally biased region" description="Acidic residues" evidence="1">
    <location>
        <begin position="123"/>
        <end position="133"/>
    </location>
</feature>
<dbReference type="AlphaFoldDB" id="A0AA37LGJ1"/>
<gene>
    <name evidence="2" type="ORF">ColSpa_05731</name>
</gene>
<dbReference type="EMBL" id="BQXU01000013">
    <property type="protein sequence ID" value="GKT45550.1"/>
    <property type="molecule type" value="Genomic_DNA"/>
</dbReference>